<feature type="region of interest" description="Disordered" evidence="1">
    <location>
        <begin position="22"/>
        <end position="94"/>
    </location>
</feature>
<evidence type="ECO:0000313" key="3">
    <source>
        <dbReference type="Proteomes" id="UP000735302"/>
    </source>
</evidence>
<organism evidence="2 3">
    <name type="scientific">Plakobranchus ocellatus</name>
    <dbReference type="NCBI Taxonomy" id="259542"/>
    <lineage>
        <taxon>Eukaryota</taxon>
        <taxon>Metazoa</taxon>
        <taxon>Spiralia</taxon>
        <taxon>Lophotrochozoa</taxon>
        <taxon>Mollusca</taxon>
        <taxon>Gastropoda</taxon>
        <taxon>Heterobranchia</taxon>
        <taxon>Euthyneura</taxon>
        <taxon>Panpulmonata</taxon>
        <taxon>Sacoglossa</taxon>
        <taxon>Placobranchoidea</taxon>
        <taxon>Plakobranchidae</taxon>
        <taxon>Plakobranchus</taxon>
    </lineage>
</organism>
<feature type="region of interest" description="Disordered" evidence="1">
    <location>
        <begin position="172"/>
        <end position="207"/>
    </location>
</feature>
<name>A0AAV4ASZ1_9GAST</name>
<feature type="compositionally biased region" description="Basic and acidic residues" evidence="1">
    <location>
        <begin position="74"/>
        <end position="88"/>
    </location>
</feature>
<protein>
    <submittedName>
        <fullName evidence="2">Uncharacterized protein</fullName>
    </submittedName>
</protein>
<keyword evidence="3" id="KW-1185">Reference proteome</keyword>
<feature type="compositionally biased region" description="Basic and acidic residues" evidence="1">
    <location>
        <begin position="43"/>
        <end position="60"/>
    </location>
</feature>
<dbReference type="Proteomes" id="UP000735302">
    <property type="component" value="Unassembled WGS sequence"/>
</dbReference>
<feature type="compositionally biased region" description="Gly residues" evidence="1">
    <location>
        <begin position="186"/>
        <end position="202"/>
    </location>
</feature>
<sequence>MRRKTKTARTVQGYMEQLKARSRNFEAKLQYDTPQPAKSNWKLSERKGTRRIKKEEEAVEKKRRRRGRERRLKGRGDGGGKGREKQEEGEGSTQQFQLLNSLVVKENDEADCAGDTSHALKIRSLDLDLCGFGGGSMANELALKSAKTFLSCVPVWHQSALDNGPEAWDYLVEGGSSGSGSSSSSGGSGGGGDGGGDAGGSGADAVAGAGDGGIDSVSGCRSSGRDSYSSSSTIITTISNSISGRSSIGSSRSSSSYSSSVSGSISNTISYLTVK</sequence>
<gene>
    <name evidence="2" type="ORF">PoB_003796000</name>
</gene>
<feature type="compositionally biased region" description="Polar residues" evidence="1">
    <location>
        <begin position="32"/>
        <end position="42"/>
    </location>
</feature>
<accession>A0AAV4ASZ1</accession>
<feature type="compositionally biased region" description="Basic residues" evidence="1">
    <location>
        <begin position="61"/>
        <end position="73"/>
    </location>
</feature>
<evidence type="ECO:0000256" key="1">
    <source>
        <dbReference type="SAM" id="MobiDB-lite"/>
    </source>
</evidence>
<proteinExistence type="predicted"/>
<reference evidence="2 3" key="1">
    <citation type="journal article" date="2021" name="Elife">
        <title>Chloroplast acquisition without the gene transfer in kleptoplastic sea slugs, Plakobranchus ocellatus.</title>
        <authorList>
            <person name="Maeda T."/>
            <person name="Takahashi S."/>
            <person name="Yoshida T."/>
            <person name="Shimamura S."/>
            <person name="Takaki Y."/>
            <person name="Nagai Y."/>
            <person name="Toyoda A."/>
            <person name="Suzuki Y."/>
            <person name="Arimoto A."/>
            <person name="Ishii H."/>
            <person name="Satoh N."/>
            <person name="Nishiyama T."/>
            <person name="Hasebe M."/>
            <person name="Maruyama T."/>
            <person name="Minagawa J."/>
            <person name="Obokata J."/>
            <person name="Shigenobu S."/>
        </authorList>
    </citation>
    <scope>NUCLEOTIDE SEQUENCE [LARGE SCALE GENOMIC DNA]</scope>
</reference>
<dbReference type="AlphaFoldDB" id="A0AAV4ASZ1"/>
<comment type="caution">
    <text evidence="2">The sequence shown here is derived from an EMBL/GenBank/DDBJ whole genome shotgun (WGS) entry which is preliminary data.</text>
</comment>
<feature type="region of interest" description="Disordered" evidence="1">
    <location>
        <begin position="242"/>
        <end position="275"/>
    </location>
</feature>
<dbReference type="EMBL" id="BLXT01004298">
    <property type="protein sequence ID" value="GFO11455.1"/>
    <property type="molecule type" value="Genomic_DNA"/>
</dbReference>
<evidence type="ECO:0000313" key="2">
    <source>
        <dbReference type="EMBL" id="GFO11455.1"/>
    </source>
</evidence>